<dbReference type="InterPro" id="IPR011611">
    <property type="entry name" value="PfkB_dom"/>
</dbReference>
<dbReference type="InterPro" id="IPR029056">
    <property type="entry name" value="Ribokinase-like"/>
</dbReference>
<dbReference type="Gene3D" id="3.40.1190.20">
    <property type="match status" value="1"/>
</dbReference>
<keyword evidence="3" id="KW-0418">Kinase</keyword>
<reference evidence="5" key="1">
    <citation type="journal article" date="2021" name="PeerJ">
        <title>Extensive microbial diversity within the chicken gut microbiome revealed by metagenomics and culture.</title>
        <authorList>
            <person name="Gilroy R."/>
            <person name="Ravi A."/>
            <person name="Getino M."/>
            <person name="Pursley I."/>
            <person name="Horton D.L."/>
            <person name="Alikhan N.F."/>
            <person name="Baker D."/>
            <person name="Gharbi K."/>
            <person name="Hall N."/>
            <person name="Watson M."/>
            <person name="Adriaenssens E.M."/>
            <person name="Foster-Nyarko E."/>
            <person name="Jarju S."/>
            <person name="Secka A."/>
            <person name="Antonio M."/>
            <person name="Oren A."/>
            <person name="Chaudhuri R.R."/>
            <person name="La Ragione R."/>
            <person name="Hildebrand F."/>
            <person name="Pallen M.J."/>
        </authorList>
    </citation>
    <scope>NUCLEOTIDE SEQUENCE</scope>
    <source>
        <strain evidence="5">CHK180-15479</strain>
    </source>
</reference>
<dbReference type="InterPro" id="IPR052700">
    <property type="entry name" value="Carb_kinase_PfkB-like"/>
</dbReference>
<dbReference type="GO" id="GO:0016301">
    <property type="term" value="F:kinase activity"/>
    <property type="evidence" value="ECO:0007669"/>
    <property type="project" value="UniProtKB-KW"/>
</dbReference>
<dbReference type="EMBL" id="DWWT01000034">
    <property type="protein sequence ID" value="HJC06073.1"/>
    <property type="molecule type" value="Genomic_DNA"/>
</dbReference>
<reference evidence="5" key="2">
    <citation type="submission" date="2021-04" db="EMBL/GenBank/DDBJ databases">
        <authorList>
            <person name="Gilroy R."/>
        </authorList>
    </citation>
    <scope>NUCLEOTIDE SEQUENCE</scope>
    <source>
        <strain evidence="5">CHK180-15479</strain>
    </source>
</reference>
<evidence type="ECO:0000256" key="2">
    <source>
        <dbReference type="ARBA" id="ARBA00022679"/>
    </source>
</evidence>
<dbReference type="PANTHER" id="PTHR43320">
    <property type="entry name" value="SUGAR KINASE"/>
    <property type="match status" value="1"/>
</dbReference>
<evidence type="ECO:0000256" key="1">
    <source>
        <dbReference type="ARBA" id="ARBA00010688"/>
    </source>
</evidence>
<evidence type="ECO:0000256" key="3">
    <source>
        <dbReference type="ARBA" id="ARBA00022777"/>
    </source>
</evidence>
<keyword evidence="2" id="KW-0808">Transferase</keyword>
<dbReference type="Pfam" id="PF00294">
    <property type="entry name" value="PfkB"/>
    <property type="match status" value="1"/>
</dbReference>
<organism evidence="5 6">
    <name type="scientific">Candidatus Enterocloster excrementipullorum</name>
    <dbReference type="NCBI Taxonomy" id="2838559"/>
    <lineage>
        <taxon>Bacteria</taxon>
        <taxon>Bacillati</taxon>
        <taxon>Bacillota</taxon>
        <taxon>Clostridia</taxon>
        <taxon>Lachnospirales</taxon>
        <taxon>Lachnospiraceae</taxon>
        <taxon>Enterocloster</taxon>
    </lineage>
</organism>
<name>A0A9D2N109_9FIRM</name>
<comment type="caution">
    <text evidence="5">The sequence shown here is derived from an EMBL/GenBank/DDBJ whole genome shotgun (WGS) entry which is preliminary data.</text>
</comment>
<dbReference type="PANTHER" id="PTHR43320:SF3">
    <property type="entry name" value="CARBOHYDRATE KINASE PFKB DOMAIN-CONTAINING PROTEIN"/>
    <property type="match status" value="1"/>
</dbReference>
<dbReference type="InterPro" id="IPR002173">
    <property type="entry name" value="Carboh/pur_kinase_PfkB_CS"/>
</dbReference>
<evidence type="ECO:0000259" key="4">
    <source>
        <dbReference type="Pfam" id="PF00294"/>
    </source>
</evidence>
<dbReference type="SUPFAM" id="SSF53613">
    <property type="entry name" value="Ribokinase-like"/>
    <property type="match status" value="1"/>
</dbReference>
<protein>
    <recommendedName>
        <fullName evidence="4">Carbohydrate kinase PfkB domain-containing protein</fullName>
    </recommendedName>
</protein>
<dbReference type="Proteomes" id="UP000823910">
    <property type="component" value="Unassembled WGS sequence"/>
</dbReference>
<gene>
    <name evidence="5" type="ORF">H9704_07950</name>
</gene>
<accession>A0A9D2N109</accession>
<proteinExistence type="inferred from homology"/>
<dbReference type="PROSITE" id="PS00584">
    <property type="entry name" value="PFKB_KINASES_2"/>
    <property type="match status" value="1"/>
</dbReference>
<comment type="similarity">
    <text evidence="1">Belongs to the carbohydrate kinase PfkB family.</text>
</comment>
<dbReference type="AlphaFoldDB" id="A0A9D2N109"/>
<evidence type="ECO:0000313" key="5">
    <source>
        <dbReference type="EMBL" id="HJC06073.1"/>
    </source>
</evidence>
<sequence>MVKFAAAGYVCIDYYPDFDNRWYVTGNGVDVLFNLLDMRKDMEASVISAVSDDMYGKKSLEAFRTRGIDCSHLEIIPGGETPKVPLYLVDKDRHHGEPVRGIMEGYEFSEEAIDFIASHDMMHSDFTGRLIHRLGDIRKKMKPALGEMKIFFDLSNQRRHPDIKEVLSNIDCGLISFEADLEEGKEFLRYACSMGVKLMIATFGKNGSLAYDGSRFYRGDIVPVKEVVNTVGAGDSYFAGFISALIDGRPVAECMQSGAERASKVISIFDPYL</sequence>
<evidence type="ECO:0000313" key="6">
    <source>
        <dbReference type="Proteomes" id="UP000823910"/>
    </source>
</evidence>
<feature type="domain" description="Carbohydrate kinase PfkB" evidence="4">
    <location>
        <begin position="43"/>
        <end position="267"/>
    </location>
</feature>